<dbReference type="GO" id="GO:0046872">
    <property type="term" value="F:metal ion binding"/>
    <property type="evidence" value="ECO:0007669"/>
    <property type="project" value="InterPro"/>
</dbReference>
<proteinExistence type="inferred from homology"/>
<keyword evidence="5" id="KW-1185">Reference proteome</keyword>
<dbReference type="PROSITE" id="PS51318">
    <property type="entry name" value="TAT"/>
    <property type="match status" value="1"/>
</dbReference>
<comment type="similarity">
    <text evidence="1 2">Belongs to the 5'-nucleotidase family.</text>
</comment>
<reference evidence="4 5" key="1">
    <citation type="submission" date="2018-04" db="EMBL/GenBank/DDBJ databases">
        <title>Genomic Encyclopedia of Archaeal and Bacterial Type Strains, Phase II (KMG-II): from individual species to whole genera.</title>
        <authorList>
            <person name="Goeker M."/>
        </authorList>
    </citation>
    <scope>NUCLEOTIDE SEQUENCE [LARGE SCALE GENOMIC DNA]</scope>
    <source>
        <strain evidence="4 5">DSM 28823</strain>
    </source>
</reference>
<accession>A0A2T5C5F7</accession>
<dbReference type="InterPro" id="IPR004843">
    <property type="entry name" value="Calcineurin-like_PHP"/>
</dbReference>
<dbReference type="InterPro" id="IPR006311">
    <property type="entry name" value="TAT_signal"/>
</dbReference>
<dbReference type="NCBIfam" id="TIGR01409">
    <property type="entry name" value="TAT_signal_seq"/>
    <property type="match status" value="1"/>
</dbReference>
<evidence type="ECO:0000259" key="3">
    <source>
        <dbReference type="Pfam" id="PF00149"/>
    </source>
</evidence>
<dbReference type="GO" id="GO:0000166">
    <property type="term" value="F:nucleotide binding"/>
    <property type="evidence" value="ECO:0007669"/>
    <property type="project" value="UniProtKB-KW"/>
</dbReference>
<dbReference type="RefSeq" id="WP_107820890.1">
    <property type="nucleotide sequence ID" value="NZ_OY782574.1"/>
</dbReference>
<dbReference type="PRINTS" id="PR01607">
    <property type="entry name" value="APYRASEFAMLY"/>
</dbReference>
<dbReference type="CDD" id="cd00845">
    <property type="entry name" value="MPP_UshA_N_like"/>
    <property type="match status" value="1"/>
</dbReference>
<dbReference type="SUPFAM" id="SSF56300">
    <property type="entry name" value="Metallo-dependent phosphatases"/>
    <property type="match status" value="1"/>
</dbReference>
<dbReference type="InterPro" id="IPR019546">
    <property type="entry name" value="TAT_signal_bac_arc"/>
</dbReference>
<dbReference type="PANTHER" id="PTHR11575">
    <property type="entry name" value="5'-NUCLEOTIDASE-RELATED"/>
    <property type="match status" value="1"/>
</dbReference>
<feature type="domain" description="Calcineurin-like phosphoesterase" evidence="3">
    <location>
        <begin position="36"/>
        <end position="253"/>
    </location>
</feature>
<dbReference type="PROSITE" id="PS00785">
    <property type="entry name" value="5_NUCLEOTIDASE_1"/>
    <property type="match status" value="1"/>
</dbReference>
<evidence type="ECO:0000256" key="1">
    <source>
        <dbReference type="ARBA" id="ARBA00006654"/>
    </source>
</evidence>
<dbReference type="Gene3D" id="3.60.21.10">
    <property type="match status" value="1"/>
</dbReference>
<dbReference type="InterPro" id="IPR006179">
    <property type="entry name" value="5_nucleotidase/apyrase"/>
</dbReference>
<dbReference type="Proteomes" id="UP000243525">
    <property type="component" value="Unassembled WGS sequence"/>
</dbReference>
<dbReference type="PROSITE" id="PS00786">
    <property type="entry name" value="5_NUCLEOTIDASE_2"/>
    <property type="match status" value="1"/>
</dbReference>
<keyword evidence="2" id="KW-0378">Hydrolase</keyword>
<evidence type="ECO:0000313" key="5">
    <source>
        <dbReference type="Proteomes" id="UP000243525"/>
    </source>
</evidence>
<organism evidence="4 5">
    <name type="scientific">Mangrovibacterium marinum</name>
    <dbReference type="NCBI Taxonomy" id="1639118"/>
    <lineage>
        <taxon>Bacteria</taxon>
        <taxon>Pseudomonadati</taxon>
        <taxon>Bacteroidota</taxon>
        <taxon>Bacteroidia</taxon>
        <taxon>Marinilabiliales</taxon>
        <taxon>Prolixibacteraceae</taxon>
        <taxon>Mangrovibacterium</taxon>
    </lineage>
</organism>
<dbReference type="EMBL" id="QAAD01000002">
    <property type="protein sequence ID" value="PTN10098.1"/>
    <property type="molecule type" value="Genomic_DNA"/>
</dbReference>
<dbReference type="InterPro" id="IPR006146">
    <property type="entry name" value="5'-Nucleotdase_CS"/>
</dbReference>
<sequence>MSSRRRFLKQLAAATAGAGILSIPQQVLAHKGLKKLTILHTNDIHSHIDPFSPSNPSYAGKGGLARMSGLIQQIRQQEENVLLLDSGDMFQGTPYFNYYKGELILKVMSEMGYEGSTLGNHEFDNGLDALNNALDHAKFPFINSNYDFSQTKLYDRFNRYVVYRKNGIKIGVYGLGIELQGLVSNSNYEGTIYNDPVEVAREMEGFLKLNKQCDLVICLSHLGYRYESNKISDVRLAAETRYTDLILGGHTHSFLDKPVQVKNADGNPVIINQAGWGGMVLGRLDFYFDAAAKQAPLAYYEAIPNQA</sequence>
<dbReference type="GO" id="GO:0016788">
    <property type="term" value="F:hydrolase activity, acting on ester bonds"/>
    <property type="evidence" value="ECO:0007669"/>
    <property type="project" value="InterPro"/>
</dbReference>
<comment type="caution">
    <text evidence="4">The sequence shown here is derived from an EMBL/GenBank/DDBJ whole genome shotgun (WGS) entry which is preliminary data.</text>
</comment>
<dbReference type="PANTHER" id="PTHR11575:SF24">
    <property type="entry name" value="5'-NUCLEOTIDASE"/>
    <property type="match status" value="1"/>
</dbReference>
<dbReference type="InterPro" id="IPR029052">
    <property type="entry name" value="Metallo-depent_PP-like"/>
</dbReference>
<dbReference type="AlphaFoldDB" id="A0A2T5C5F7"/>
<name>A0A2T5C5F7_9BACT</name>
<dbReference type="OrthoDB" id="9775118at2"/>
<gene>
    <name evidence="4" type="ORF">C8N47_10281</name>
</gene>
<dbReference type="Pfam" id="PF00149">
    <property type="entry name" value="Metallophos"/>
    <property type="match status" value="1"/>
</dbReference>
<evidence type="ECO:0000313" key="4">
    <source>
        <dbReference type="EMBL" id="PTN10098.1"/>
    </source>
</evidence>
<dbReference type="GO" id="GO:0009166">
    <property type="term" value="P:nucleotide catabolic process"/>
    <property type="evidence" value="ECO:0007669"/>
    <property type="project" value="InterPro"/>
</dbReference>
<protein>
    <submittedName>
        <fullName evidence="4">5'-nucleotidase</fullName>
    </submittedName>
</protein>
<keyword evidence="2" id="KW-0547">Nucleotide-binding</keyword>
<evidence type="ECO:0000256" key="2">
    <source>
        <dbReference type="RuleBase" id="RU362119"/>
    </source>
</evidence>